<keyword evidence="6" id="KW-0963">Cytoplasm</keyword>
<keyword evidence="9" id="KW-0479">Metal-binding</keyword>
<reference evidence="15 16" key="1">
    <citation type="submission" date="2018-03" db="EMBL/GenBank/DDBJ databases">
        <authorList>
            <person name="Fogelqvist J."/>
        </authorList>
    </citation>
    <scope>NUCLEOTIDE SEQUENCE [LARGE SCALE GENOMIC DNA]</scope>
</reference>
<dbReference type="Pfam" id="PF22600">
    <property type="entry name" value="MTPAP-like_central"/>
    <property type="match status" value="1"/>
</dbReference>
<keyword evidence="7" id="KW-0808">Transferase</keyword>
<accession>A0A3P3YMF5</accession>
<dbReference type="SMART" id="SM00360">
    <property type="entry name" value="RRM"/>
    <property type="match status" value="1"/>
</dbReference>
<dbReference type="InterPro" id="IPR054708">
    <property type="entry name" value="MTPAP-like_central"/>
</dbReference>
<dbReference type="SUPFAM" id="SSF81631">
    <property type="entry name" value="PAP/OAS1 substrate-binding domain"/>
    <property type="match status" value="1"/>
</dbReference>
<dbReference type="Pfam" id="PF03828">
    <property type="entry name" value="PAP_assoc"/>
    <property type="match status" value="1"/>
</dbReference>
<comment type="cofactor">
    <cofactor evidence="2">
        <name>Mg(2+)</name>
        <dbReference type="ChEBI" id="CHEBI:18420"/>
    </cofactor>
</comment>
<evidence type="ECO:0000256" key="10">
    <source>
        <dbReference type="ARBA" id="ARBA00022842"/>
    </source>
</evidence>
<organism evidence="15 16">
    <name type="scientific">Plasmodiophora brassicae</name>
    <name type="common">Clubroot disease agent</name>
    <dbReference type="NCBI Taxonomy" id="37360"/>
    <lineage>
        <taxon>Eukaryota</taxon>
        <taxon>Sar</taxon>
        <taxon>Rhizaria</taxon>
        <taxon>Endomyxa</taxon>
        <taxon>Phytomyxea</taxon>
        <taxon>Plasmodiophorida</taxon>
        <taxon>Plasmodiophoridae</taxon>
        <taxon>Plasmodiophora</taxon>
    </lineage>
</organism>
<dbReference type="EC" id="2.7.7.52" evidence="4"/>
<dbReference type="PANTHER" id="PTHR12271">
    <property type="entry name" value="POLY A POLYMERASE CID PAP -RELATED"/>
    <property type="match status" value="1"/>
</dbReference>
<dbReference type="AlphaFoldDB" id="A0A3P3YMF5"/>
<evidence type="ECO:0000256" key="9">
    <source>
        <dbReference type="ARBA" id="ARBA00022723"/>
    </source>
</evidence>
<evidence type="ECO:0000256" key="8">
    <source>
        <dbReference type="ARBA" id="ARBA00022695"/>
    </source>
</evidence>
<evidence type="ECO:0000256" key="1">
    <source>
        <dbReference type="ARBA" id="ARBA00001936"/>
    </source>
</evidence>
<proteinExistence type="predicted"/>
<keyword evidence="15" id="KW-0496">Mitochondrion</keyword>
<evidence type="ECO:0000313" key="16">
    <source>
        <dbReference type="Proteomes" id="UP000290189"/>
    </source>
</evidence>
<dbReference type="Gene3D" id="1.10.1410.10">
    <property type="match status" value="1"/>
</dbReference>
<keyword evidence="8" id="KW-0548">Nucleotidyltransferase</keyword>
<evidence type="ECO:0000256" key="13">
    <source>
        <dbReference type="ARBA" id="ARBA00049105"/>
    </source>
</evidence>
<dbReference type="InterPro" id="IPR002058">
    <property type="entry name" value="PAP_assoc"/>
</dbReference>
<dbReference type="Gene3D" id="3.30.70.330">
    <property type="match status" value="1"/>
</dbReference>
<dbReference type="GO" id="GO:0046872">
    <property type="term" value="F:metal ion binding"/>
    <property type="evidence" value="ECO:0007669"/>
    <property type="project" value="UniProtKB-KW"/>
</dbReference>
<comment type="cofactor">
    <cofactor evidence="1">
        <name>Mn(2+)</name>
        <dbReference type="ChEBI" id="CHEBI:29035"/>
    </cofactor>
</comment>
<gene>
    <name evidence="15" type="ORF">PLBR_LOCUS8610</name>
</gene>
<dbReference type="InterPro" id="IPR035979">
    <property type="entry name" value="RBD_domain_sf"/>
</dbReference>
<feature type="domain" description="RRM" evidence="14">
    <location>
        <begin position="68"/>
        <end position="140"/>
    </location>
</feature>
<evidence type="ECO:0000256" key="12">
    <source>
        <dbReference type="ARBA" id="ARBA00033036"/>
    </source>
</evidence>
<dbReference type="CDD" id="cd00590">
    <property type="entry name" value="RRM_SF"/>
    <property type="match status" value="1"/>
</dbReference>
<name>A0A3P3YMF5_PLABS</name>
<geneLocation type="mitochondrion" evidence="15"/>
<keyword evidence="10" id="KW-0460">Magnesium</keyword>
<evidence type="ECO:0000256" key="4">
    <source>
        <dbReference type="ARBA" id="ARBA00012472"/>
    </source>
</evidence>
<dbReference type="SUPFAM" id="SSF54928">
    <property type="entry name" value="RNA-binding domain, RBD"/>
    <property type="match status" value="1"/>
</dbReference>
<evidence type="ECO:0000256" key="3">
    <source>
        <dbReference type="ARBA" id="ARBA00004496"/>
    </source>
</evidence>
<dbReference type="GO" id="GO:0003723">
    <property type="term" value="F:RNA binding"/>
    <property type="evidence" value="ECO:0007669"/>
    <property type="project" value="InterPro"/>
</dbReference>
<dbReference type="SUPFAM" id="SSF81301">
    <property type="entry name" value="Nucleotidyltransferase"/>
    <property type="match status" value="1"/>
</dbReference>
<evidence type="ECO:0000259" key="14">
    <source>
        <dbReference type="SMART" id="SM00360"/>
    </source>
</evidence>
<dbReference type="GO" id="GO:0031123">
    <property type="term" value="P:RNA 3'-end processing"/>
    <property type="evidence" value="ECO:0007669"/>
    <property type="project" value="TreeGrafter"/>
</dbReference>
<comment type="catalytic activity">
    <reaction evidence="13">
        <text>RNA(n) + UTP = RNA(n)-3'-uridine ribonucleotide + diphosphate</text>
        <dbReference type="Rhea" id="RHEA:14785"/>
        <dbReference type="Rhea" id="RHEA-COMP:14527"/>
        <dbReference type="Rhea" id="RHEA-COMP:17348"/>
        <dbReference type="ChEBI" id="CHEBI:33019"/>
        <dbReference type="ChEBI" id="CHEBI:46398"/>
        <dbReference type="ChEBI" id="CHEBI:140395"/>
        <dbReference type="ChEBI" id="CHEBI:173116"/>
        <dbReference type="EC" id="2.7.7.52"/>
    </reaction>
</comment>
<evidence type="ECO:0000256" key="6">
    <source>
        <dbReference type="ARBA" id="ARBA00022490"/>
    </source>
</evidence>
<dbReference type="InterPro" id="IPR012677">
    <property type="entry name" value="Nucleotide-bd_a/b_plait_sf"/>
</dbReference>
<dbReference type="EMBL" id="OVEO01000017">
    <property type="protein sequence ID" value="SPR01395.1"/>
    <property type="molecule type" value="Genomic_DNA"/>
</dbReference>
<dbReference type="GO" id="GO:0005737">
    <property type="term" value="C:cytoplasm"/>
    <property type="evidence" value="ECO:0007669"/>
    <property type="project" value="UniProtKB-SubCell"/>
</dbReference>
<evidence type="ECO:0000256" key="5">
    <source>
        <dbReference type="ARBA" id="ARBA00021679"/>
    </source>
</evidence>
<dbReference type="InterPro" id="IPR000504">
    <property type="entry name" value="RRM_dom"/>
</dbReference>
<evidence type="ECO:0000313" key="15">
    <source>
        <dbReference type="EMBL" id="SPR01395.1"/>
    </source>
</evidence>
<dbReference type="PANTHER" id="PTHR12271:SF40">
    <property type="entry name" value="POLY(A) RNA POLYMERASE GLD2"/>
    <property type="match status" value="1"/>
</dbReference>
<evidence type="ECO:0000256" key="11">
    <source>
        <dbReference type="ARBA" id="ARBA00030790"/>
    </source>
</evidence>
<sequence>MARGGLDSLYADMKQARRQAWNRDDNVDGGGPDLSTCKMGDHASSLEDPRSEPTWTLLNEPLAPEGVSLFVRPLPGDATEDLIRSMFTGLSDRIVRVTFTPMRTRQLRVSATVEFQDNDAMLRALVFDRLRVGDLVARVNPLQSISERKAFLIRQLPRPRASSGASHCSEDDVAVGLMGVADAVETWYDDVSPCEETAARRSKVLEEIRTILQEKRTQQALSDANGADVGLRMALFGSVSCNLSTKSSDLDIGLVGRVNDRDAVLRAWWRVLRRRYLGRTDLIQHARTPIVELHHRETDIDCDISIIESNDNNRLKTWLLSAYAQKDSRVPRLIAAVKLWGKHRLVARAHKGSLSAFGFTLLAIQFLQCCHPPILPNAQRLVAPEVVAAALAKTDQESTNPFLSDSFMKWRSRNQDSIGQLLYSMFEFYSTECSPTQQVVCIREGEPRPAPSHIEDRVTMFHDNQHISFCIADPFDRNDNVARNVSAATAERIEREIRRAYDMLGTCKPWEAVIEPPRKHRSNRSLSEAASLVKATNGDRAPLTMLVKIRSPKPPLVALRARAQRLSPMSAWPDHPISEPIWNECNTSGGALAETNVTRLPHNRLLLRDPGKPLL</sequence>
<dbReference type="CDD" id="cd05402">
    <property type="entry name" value="NT_PAP_TUTase"/>
    <property type="match status" value="1"/>
</dbReference>
<evidence type="ECO:0000256" key="7">
    <source>
        <dbReference type="ARBA" id="ARBA00022679"/>
    </source>
</evidence>
<dbReference type="GO" id="GO:0050265">
    <property type="term" value="F:RNA uridylyltransferase activity"/>
    <property type="evidence" value="ECO:0007669"/>
    <property type="project" value="UniProtKB-EC"/>
</dbReference>
<dbReference type="InterPro" id="IPR043519">
    <property type="entry name" value="NT_sf"/>
</dbReference>
<dbReference type="Proteomes" id="UP000290189">
    <property type="component" value="Unassembled WGS sequence"/>
</dbReference>
<protein>
    <recommendedName>
        <fullName evidence="5">Speckle targeted PIP5K1A-regulated poly(A) polymerase</fullName>
        <ecNumber evidence="4">2.7.7.52</ecNumber>
    </recommendedName>
    <alternativeName>
        <fullName evidence="11">RNA-binding motif protein 21</fullName>
    </alternativeName>
    <alternativeName>
        <fullName evidence="12">U6 snRNA-specific terminal uridylyltransferase 1</fullName>
    </alternativeName>
</protein>
<comment type="subcellular location">
    <subcellularLocation>
        <location evidence="3">Cytoplasm</location>
    </subcellularLocation>
</comment>
<dbReference type="Gene3D" id="3.30.460.10">
    <property type="entry name" value="Beta Polymerase, domain 2"/>
    <property type="match status" value="1"/>
</dbReference>
<dbReference type="Pfam" id="PF00076">
    <property type="entry name" value="RRM_1"/>
    <property type="match status" value="1"/>
</dbReference>
<evidence type="ECO:0000256" key="2">
    <source>
        <dbReference type="ARBA" id="ARBA00001946"/>
    </source>
</evidence>